<protein>
    <submittedName>
        <fullName evidence="1">Uncharacterized protein</fullName>
    </submittedName>
</protein>
<accession>A0AAN8W8H7</accession>
<dbReference type="PANTHER" id="PTHR43851">
    <property type="match status" value="1"/>
</dbReference>
<keyword evidence="2" id="KW-1185">Reference proteome</keyword>
<dbReference type="GO" id="GO:0006744">
    <property type="term" value="P:ubiquinone biosynthetic process"/>
    <property type="evidence" value="ECO:0007669"/>
    <property type="project" value="TreeGrafter"/>
</dbReference>
<dbReference type="PANTHER" id="PTHR43851:SF3">
    <property type="entry name" value="COENZYME Q8"/>
    <property type="match status" value="1"/>
</dbReference>
<name>A0AAN8W8H7_9MAGN</name>
<gene>
    <name evidence="1" type="ORF">RJ641_030703</name>
</gene>
<proteinExistence type="predicted"/>
<organism evidence="1 2">
    <name type="scientific">Dillenia turbinata</name>
    <dbReference type="NCBI Taxonomy" id="194707"/>
    <lineage>
        <taxon>Eukaryota</taxon>
        <taxon>Viridiplantae</taxon>
        <taxon>Streptophyta</taxon>
        <taxon>Embryophyta</taxon>
        <taxon>Tracheophyta</taxon>
        <taxon>Spermatophyta</taxon>
        <taxon>Magnoliopsida</taxon>
        <taxon>eudicotyledons</taxon>
        <taxon>Gunneridae</taxon>
        <taxon>Pentapetalae</taxon>
        <taxon>Dilleniales</taxon>
        <taxon>Dilleniaceae</taxon>
        <taxon>Dillenia</taxon>
    </lineage>
</organism>
<reference evidence="1 2" key="1">
    <citation type="submission" date="2023-12" db="EMBL/GenBank/DDBJ databases">
        <title>A high-quality genome assembly for Dillenia turbinata (Dilleniales).</title>
        <authorList>
            <person name="Chanderbali A."/>
        </authorList>
    </citation>
    <scope>NUCLEOTIDE SEQUENCE [LARGE SCALE GENOMIC DNA]</scope>
    <source>
        <strain evidence="1">LSX21</strain>
        <tissue evidence="1">Leaf</tissue>
    </source>
</reference>
<dbReference type="AlphaFoldDB" id="A0AAN8W8H7"/>
<dbReference type="Proteomes" id="UP001370490">
    <property type="component" value="Unassembled WGS sequence"/>
</dbReference>
<sequence>MDNSEWNIEKIGTLTMDNASANDVVARCLQDHYSSRRMLIKECIHRVRNAVKYVKASPKRKLEFIQYADQERIPKGSFAGLGFLALYLSGKIQAFDSRGHVAKLCIVFLPLLVAALVGISRVDVMDAVIEMSRRLGFLTGSESEIMLEAHVQAGFVVGLPGFDFRSTNITQNVSSLEATMLMHRVTAPPDEAYSLHRKLSGAFLTCIKLGAVVPCRELLLDVYDCSQFDEDGDEILSSGSHS</sequence>
<evidence type="ECO:0000313" key="2">
    <source>
        <dbReference type="Proteomes" id="UP001370490"/>
    </source>
</evidence>
<dbReference type="InterPro" id="IPR051409">
    <property type="entry name" value="Atypical_kinase_ADCK"/>
</dbReference>
<evidence type="ECO:0000313" key="1">
    <source>
        <dbReference type="EMBL" id="KAK6941172.1"/>
    </source>
</evidence>
<comment type="caution">
    <text evidence="1">The sequence shown here is derived from an EMBL/GenBank/DDBJ whole genome shotgun (WGS) entry which is preliminary data.</text>
</comment>
<dbReference type="EMBL" id="JBAMMX010000005">
    <property type="protein sequence ID" value="KAK6941172.1"/>
    <property type="molecule type" value="Genomic_DNA"/>
</dbReference>